<dbReference type="Gene3D" id="2.40.420.20">
    <property type="match status" value="1"/>
</dbReference>
<accession>A0ABY1J631</accession>
<dbReference type="Proteomes" id="UP000184216">
    <property type="component" value="Unassembled WGS sequence"/>
</dbReference>
<dbReference type="InterPro" id="IPR058647">
    <property type="entry name" value="BSH_CzcB-like"/>
</dbReference>
<evidence type="ECO:0000256" key="1">
    <source>
        <dbReference type="ARBA" id="ARBA00009477"/>
    </source>
</evidence>
<gene>
    <name evidence="5" type="ORF">SAMN05444387_3290</name>
</gene>
<protein>
    <submittedName>
        <fullName evidence="5">RND family efflux transporter, MFP subunit</fullName>
    </submittedName>
</protein>
<evidence type="ECO:0000313" key="5">
    <source>
        <dbReference type="EMBL" id="SHM82037.1"/>
    </source>
</evidence>
<dbReference type="Pfam" id="PF25973">
    <property type="entry name" value="BSH_CzcB"/>
    <property type="match status" value="1"/>
</dbReference>
<dbReference type="InterPro" id="IPR006143">
    <property type="entry name" value="RND_pump_MFP"/>
</dbReference>
<evidence type="ECO:0000313" key="6">
    <source>
        <dbReference type="Proteomes" id="UP000184216"/>
    </source>
</evidence>
<dbReference type="InterPro" id="IPR058637">
    <property type="entry name" value="YknX-like_C"/>
</dbReference>
<feature type="domain" description="CusB-like beta-barrel" evidence="2">
    <location>
        <begin position="208"/>
        <end position="280"/>
    </location>
</feature>
<dbReference type="Pfam" id="PF25989">
    <property type="entry name" value="YknX_C"/>
    <property type="match status" value="1"/>
</dbReference>
<dbReference type="NCBIfam" id="TIGR01730">
    <property type="entry name" value="RND_mfp"/>
    <property type="match status" value="1"/>
</dbReference>
<feature type="domain" description="CzcB-like barrel-sandwich hybrid" evidence="3">
    <location>
        <begin position="77"/>
        <end position="202"/>
    </location>
</feature>
<sequence>MFLLLPAYSSNLETYSYFMKSFKFFLAALALAFSTQSCKKAETQQKQKPVKVSYVEISEVEREQELRYSATIEADNTAQIGFAVSGIVNAVLAEEGQYVKHGQLLASLDATTFSNSFKIANSSYAQTLDLYDRQNQLYKKGSLPVSEYISIKAKLEQSEANKKISAKNLADCRLNSPMSGIITIKSIERGSTAGPGVAAFTIIKTDQVYAVISVPEVEVGTLRPGMDVSIYVPTLDENLKGKINIINPQADQTSKTYMVKAKINNSNQKLLPGMLAEVAVFPKKNKKVIVIPASSVARDADNFTYVYVINNQNKAVRKRITVGKITGKQDLIVEQGINSGDKVVVSGVTRLKDGAEVTF</sequence>
<dbReference type="Pfam" id="PF25954">
    <property type="entry name" value="Beta-barrel_RND_2"/>
    <property type="match status" value="1"/>
</dbReference>
<keyword evidence="6" id="KW-1185">Reference proteome</keyword>
<evidence type="ECO:0000259" key="2">
    <source>
        <dbReference type="Pfam" id="PF25954"/>
    </source>
</evidence>
<name>A0ABY1J631_9FLAO</name>
<feature type="domain" description="YknX-like C-terminal permuted SH3-like" evidence="4">
    <location>
        <begin position="288"/>
        <end position="358"/>
    </location>
</feature>
<dbReference type="SUPFAM" id="SSF111369">
    <property type="entry name" value="HlyD-like secretion proteins"/>
    <property type="match status" value="1"/>
</dbReference>
<dbReference type="Gene3D" id="2.40.50.100">
    <property type="match status" value="1"/>
</dbReference>
<evidence type="ECO:0000259" key="4">
    <source>
        <dbReference type="Pfam" id="PF25989"/>
    </source>
</evidence>
<dbReference type="Gene3D" id="1.10.287.470">
    <property type="entry name" value="Helix hairpin bin"/>
    <property type="match status" value="1"/>
</dbReference>
<dbReference type="EMBL" id="FRBX01000004">
    <property type="protein sequence ID" value="SHM82037.1"/>
    <property type="molecule type" value="Genomic_DNA"/>
</dbReference>
<reference evidence="5 6" key="1">
    <citation type="submission" date="2016-11" db="EMBL/GenBank/DDBJ databases">
        <authorList>
            <person name="Varghese N."/>
            <person name="Submissions S."/>
        </authorList>
    </citation>
    <scope>NUCLEOTIDE SEQUENCE [LARGE SCALE GENOMIC DNA]</scope>
    <source>
        <strain evidence="5 6">DSM 6368</strain>
    </source>
</reference>
<dbReference type="PANTHER" id="PTHR30469">
    <property type="entry name" value="MULTIDRUG RESISTANCE PROTEIN MDTA"/>
    <property type="match status" value="1"/>
</dbReference>
<organism evidence="5 6">
    <name type="scientific">Flavobacterium pectinovorum</name>
    <dbReference type="NCBI Taxonomy" id="29533"/>
    <lineage>
        <taxon>Bacteria</taxon>
        <taxon>Pseudomonadati</taxon>
        <taxon>Bacteroidota</taxon>
        <taxon>Flavobacteriia</taxon>
        <taxon>Flavobacteriales</taxon>
        <taxon>Flavobacteriaceae</taxon>
        <taxon>Flavobacterium</taxon>
    </lineage>
</organism>
<evidence type="ECO:0000259" key="3">
    <source>
        <dbReference type="Pfam" id="PF25973"/>
    </source>
</evidence>
<dbReference type="InterPro" id="IPR058792">
    <property type="entry name" value="Beta-barrel_RND_2"/>
</dbReference>
<comment type="caution">
    <text evidence="5">The sequence shown here is derived from an EMBL/GenBank/DDBJ whole genome shotgun (WGS) entry which is preliminary data.</text>
</comment>
<comment type="similarity">
    <text evidence="1">Belongs to the membrane fusion protein (MFP) (TC 8.A.1) family.</text>
</comment>
<dbReference type="Gene3D" id="2.40.30.170">
    <property type="match status" value="1"/>
</dbReference>
<proteinExistence type="inferred from homology"/>